<dbReference type="Pfam" id="PF02585">
    <property type="entry name" value="PIG-L"/>
    <property type="match status" value="1"/>
</dbReference>
<dbReference type="PANTHER" id="PTHR12993:SF26">
    <property type="entry name" value="1D-MYO-INOSITOL 2-ACETAMIDO-2-DEOXY-ALPHA-D-GLUCOPYRANOSIDE DEACETYLASE"/>
    <property type="match status" value="1"/>
</dbReference>
<reference evidence="5 6" key="1">
    <citation type="submission" date="2018-10" db="EMBL/GenBank/DDBJ databases">
        <title>Genomic Encyclopedia of Archaeal and Bacterial Type Strains, Phase II (KMG-II): from individual species to whole genera.</title>
        <authorList>
            <person name="Goeker M."/>
        </authorList>
    </citation>
    <scope>NUCLEOTIDE SEQUENCE [LARGE SCALE GENOMIC DNA]</scope>
    <source>
        <strain evidence="5 6">RP-AC37</strain>
    </source>
</reference>
<evidence type="ECO:0000256" key="1">
    <source>
        <dbReference type="ARBA" id="ARBA00022723"/>
    </source>
</evidence>
<dbReference type="EC" id="3.5.1.103" evidence="4"/>
<feature type="binding site" evidence="4">
    <location>
        <position position="188"/>
    </location>
    <ligand>
        <name>Zn(2+)</name>
        <dbReference type="ChEBI" id="CHEBI:29105"/>
    </ligand>
</feature>
<keyword evidence="1 4" id="KW-0479">Metal-binding</keyword>
<evidence type="ECO:0000313" key="5">
    <source>
        <dbReference type="EMBL" id="RKS72418.1"/>
    </source>
</evidence>
<evidence type="ECO:0000256" key="4">
    <source>
        <dbReference type="HAMAP-Rule" id="MF_01696"/>
    </source>
</evidence>
<dbReference type="GO" id="GO:0008270">
    <property type="term" value="F:zinc ion binding"/>
    <property type="evidence" value="ECO:0007669"/>
    <property type="project" value="UniProtKB-UniRule"/>
</dbReference>
<dbReference type="AlphaFoldDB" id="A0A420XM03"/>
<keyword evidence="2 4" id="KW-0378">Hydrolase</keyword>
<keyword evidence="3 4" id="KW-0862">Zinc</keyword>
<feature type="binding site" evidence="4">
    <location>
        <position position="56"/>
    </location>
    <ligand>
        <name>Zn(2+)</name>
        <dbReference type="ChEBI" id="CHEBI:29105"/>
    </ligand>
</feature>
<dbReference type="Proteomes" id="UP000281955">
    <property type="component" value="Unassembled WGS sequence"/>
</dbReference>
<name>A0A420XM03_9ACTN</name>
<dbReference type="InterPro" id="IPR003737">
    <property type="entry name" value="GlcNAc_PI_deacetylase-related"/>
</dbReference>
<comment type="caution">
    <text evidence="5">The sequence shown here is derived from an EMBL/GenBank/DDBJ whole genome shotgun (WGS) entry which is preliminary data.</text>
</comment>
<dbReference type="Gene3D" id="3.40.50.10320">
    <property type="entry name" value="LmbE-like"/>
    <property type="match status" value="1"/>
</dbReference>
<dbReference type="InterPro" id="IPR017810">
    <property type="entry name" value="Mycothiol_biosynthesis_MshB"/>
</dbReference>
<dbReference type="HAMAP" id="MF_01696">
    <property type="entry name" value="MshB"/>
    <property type="match status" value="1"/>
</dbReference>
<protein>
    <recommendedName>
        <fullName evidence="4">1D-myo-inositol 2-acetamido-2-deoxy-alpha-D-glucopyranoside deacetylase</fullName>
        <shortName evidence="4">GlcNAc-Ins deacetylase</shortName>
        <ecNumber evidence="4">3.5.1.103</ecNumber>
    </recommendedName>
    <alternativeName>
        <fullName evidence="4">N-acetyl-1-D-myo-inositol-2-amino-2-deoxy-alpha-D-glucopyranoside deacetylase</fullName>
    </alternativeName>
</protein>
<comment type="cofactor">
    <cofactor evidence="4">
        <name>Zn(2+)</name>
        <dbReference type="ChEBI" id="CHEBI:29105"/>
    </cofactor>
    <text evidence="4">Binds 1 zinc ion per subunit.</text>
</comment>
<evidence type="ECO:0000256" key="2">
    <source>
        <dbReference type="ARBA" id="ARBA00022801"/>
    </source>
</evidence>
<accession>A0A420XM03</accession>
<comment type="catalytic activity">
    <reaction evidence="4">
        <text>1D-myo-inositol 2-acetamido-2-deoxy-alpha-D-glucopyranoside + H2O = 1D-myo-inositol 2-amino-2-deoxy-alpha-D-glucopyranoside + acetate</text>
        <dbReference type="Rhea" id="RHEA:26180"/>
        <dbReference type="ChEBI" id="CHEBI:15377"/>
        <dbReference type="ChEBI" id="CHEBI:30089"/>
        <dbReference type="ChEBI" id="CHEBI:52442"/>
        <dbReference type="ChEBI" id="CHEBI:58886"/>
        <dbReference type="EC" id="3.5.1.103"/>
    </reaction>
</comment>
<dbReference type="InterPro" id="IPR024078">
    <property type="entry name" value="LmbE-like_dom_sf"/>
</dbReference>
<feature type="binding site" evidence="4">
    <location>
        <position position="53"/>
    </location>
    <ligand>
        <name>Zn(2+)</name>
        <dbReference type="ChEBI" id="CHEBI:29105"/>
    </ligand>
</feature>
<proteinExistence type="inferred from homology"/>
<dbReference type="GO" id="GO:0010125">
    <property type="term" value="P:mycothiol biosynthetic process"/>
    <property type="evidence" value="ECO:0007669"/>
    <property type="project" value="UniProtKB-UniRule"/>
</dbReference>
<comment type="function">
    <text evidence="4">Catalyzes the deacetylation of 1D-myo-inositol 2-acetamido-2-deoxy-alpha-D-glucopyranoside (GlcNAc-Ins) in the mycothiol biosynthesis pathway.</text>
</comment>
<dbReference type="GO" id="GO:0035595">
    <property type="term" value="F:N-acetylglucosaminylinositol deacetylase activity"/>
    <property type="evidence" value="ECO:0007669"/>
    <property type="project" value="UniProtKB-EC"/>
</dbReference>
<sequence length="338" mass="36340">MTTGTPEDGPFAEERSALDEAAAVVESAELTAEAEQEMAVLDQRRRILFVHAHPDDETINNGVTMAMYAAANAHVTLLTCTLGEEGEVLVPELEHLAADRDDALGQHRVGELAAAMEALGVTDSRFLGGPGRFRDSGMMGLPTNDRPDCFWQADLEQAAGLVAEVVREARPQVVVTYDENGGYGHPDHIQAHRAAMRGVELAEDEGFTDAGAREPWSVSKVYWCANPESRMREGLRALRAAGDSTSFEGLDPEGPLPYTVPDERVTAVIDGTGHVAAKLSAMRAHATQITVDGPFFALSNNLGDQVWALEHYTLVRGSAGETDPETGWETDLFSGLGV</sequence>
<dbReference type="PANTHER" id="PTHR12993">
    <property type="entry name" value="N-ACETYLGLUCOSAMINYL-PHOSPHATIDYLINOSITOL DE-N-ACETYLASE-RELATED"/>
    <property type="match status" value="1"/>
</dbReference>
<dbReference type="NCBIfam" id="TIGR03445">
    <property type="entry name" value="mycothiol_MshB"/>
    <property type="match status" value="1"/>
</dbReference>
<evidence type="ECO:0000313" key="6">
    <source>
        <dbReference type="Proteomes" id="UP000281955"/>
    </source>
</evidence>
<dbReference type="EMBL" id="RBWV01000013">
    <property type="protein sequence ID" value="RKS72418.1"/>
    <property type="molecule type" value="Genomic_DNA"/>
</dbReference>
<organism evidence="5 6">
    <name type="scientific">Motilibacter peucedani</name>
    <dbReference type="NCBI Taxonomy" id="598650"/>
    <lineage>
        <taxon>Bacteria</taxon>
        <taxon>Bacillati</taxon>
        <taxon>Actinomycetota</taxon>
        <taxon>Actinomycetes</taxon>
        <taxon>Motilibacterales</taxon>
        <taxon>Motilibacteraceae</taxon>
        <taxon>Motilibacter</taxon>
    </lineage>
</organism>
<keyword evidence="6" id="KW-1185">Reference proteome</keyword>
<dbReference type="SUPFAM" id="SSF102588">
    <property type="entry name" value="LmbE-like"/>
    <property type="match status" value="1"/>
</dbReference>
<dbReference type="InParanoid" id="A0A420XM03"/>
<evidence type="ECO:0000256" key="3">
    <source>
        <dbReference type="ARBA" id="ARBA00022833"/>
    </source>
</evidence>
<comment type="similarity">
    <text evidence="4">Belongs to the MshB deacetylase family.</text>
</comment>
<gene>
    <name evidence="4" type="primary">mshB</name>
    <name evidence="5" type="ORF">CLV35_2662</name>
</gene>